<protein>
    <submittedName>
        <fullName evidence="3">Uncharacterized protein</fullName>
    </submittedName>
</protein>
<reference evidence="3 4" key="1">
    <citation type="submission" date="2006-03" db="EMBL/GenBank/DDBJ databases">
        <title>Annotation of Plasmodium falciparum HB3.</title>
        <authorList>
            <consortium name="The Broad Institute Genome Sequencing Platform"/>
            <person name="Volkman S.K."/>
            <person name="Neafsey D.E."/>
            <person name="Dash A.P."/>
            <person name="Chitnis C.E."/>
            <person name="Hartl D.L."/>
            <person name="Young S.K."/>
            <person name="Zeng Q."/>
            <person name="Koehrsen M."/>
            <person name="Alvarado L."/>
            <person name="Berlin A."/>
            <person name="Borenstein D."/>
            <person name="Chapman S.B."/>
            <person name="Chen Z."/>
            <person name="Engels R."/>
            <person name="Freedman E."/>
            <person name="Gellesch M."/>
            <person name="Goldberg J."/>
            <person name="Griggs A."/>
            <person name="Gujja S."/>
            <person name="Heilman E.R."/>
            <person name="Heiman D.I."/>
            <person name="Howarth C."/>
            <person name="Jen D."/>
            <person name="Larson L."/>
            <person name="Mehta T."/>
            <person name="Neiman D."/>
            <person name="Park D."/>
            <person name="Pearson M."/>
            <person name="Roberts A."/>
            <person name="Saif S."/>
            <person name="Shea T."/>
            <person name="Shenoy N."/>
            <person name="Sisk P."/>
            <person name="Stolte C."/>
            <person name="Sykes S."/>
            <person name="Walk T."/>
            <person name="White J."/>
            <person name="Yandava C."/>
            <person name="Haas B."/>
            <person name="Henn M.R."/>
            <person name="Nusbaum C."/>
            <person name="Birren B."/>
        </authorList>
    </citation>
    <scope>NUCLEOTIDE SEQUENCE [LARGE SCALE GENOMIC DNA]</scope>
    <source>
        <strain evidence="3">HB3</strain>
    </source>
</reference>
<organism evidence="3 4">
    <name type="scientific">Plasmodium falciparum (isolate HB3)</name>
    <dbReference type="NCBI Taxonomy" id="137071"/>
    <lineage>
        <taxon>Eukaryota</taxon>
        <taxon>Sar</taxon>
        <taxon>Alveolata</taxon>
        <taxon>Apicomplexa</taxon>
        <taxon>Aconoidasida</taxon>
        <taxon>Haemosporida</taxon>
        <taxon>Plasmodiidae</taxon>
        <taxon>Plasmodium</taxon>
        <taxon>Plasmodium (Laverania)</taxon>
    </lineage>
</organism>
<dbReference type="OrthoDB" id="377914at2759"/>
<keyword evidence="2" id="KW-0812">Transmembrane</keyword>
<feature type="transmembrane region" description="Helical" evidence="2">
    <location>
        <begin position="32"/>
        <end position="50"/>
    </location>
</feature>
<dbReference type="AlphaFoldDB" id="A0A0L7K8A9"/>
<reference evidence="4" key="2">
    <citation type="submission" date="2006-03" db="EMBL/GenBank/DDBJ databases">
        <title>The genome sequence of the Plasmodium falciparum HB3.</title>
        <authorList>
            <consortium name="The Broad Institute Genome Sequencing Platform"/>
            <person name="Birren B."/>
            <person name="Lander E."/>
            <person name="Galagan J."/>
            <person name="Nusbaum C."/>
            <person name="Devon K."/>
            <person name="Henn M."/>
            <person name="Jaffe D."/>
            <person name="Butler J."/>
            <person name="Alvarez P."/>
            <person name="Gnerre S."/>
            <person name="Grabherr M."/>
            <person name="Kleber M."/>
            <person name="Mauceli E."/>
            <person name="Brockman W."/>
            <person name="MacCallum I.A."/>
            <person name="Rounsley S."/>
            <person name="Young S."/>
            <person name="LaButti K."/>
            <person name="Pushparaj V."/>
            <person name="DeCaprio D."/>
            <person name="Crawford M."/>
            <person name="Koehrsen M."/>
            <person name="Engels R."/>
            <person name="Montgomery P."/>
            <person name="Pearson M."/>
            <person name="Howarth C."/>
            <person name="Larson L."/>
            <person name="Luoma S."/>
            <person name="White J."/>
            <person name="Kodira C."/>
            <person name="Zeng Q."/>
            <person name="Oleary S."/>
            <person name="Yandava C."/>
            <person name="Alvarado L."/>
            <person name="Wirth D."/>
            <person name="Volkman S."/>
            <person name="Hartl D."/>
        </authorList>
    </citation>
    <scope>NUCLEOTIDE SEQUENCE [LARGE SCALE GENOMIC DNA]</scope>
</reference>
<dbReference type="VEuPathDB" id="PlasmoDB:PfHB3_070006500"/>
<evidence type="ECO:0000256" key="1">
    <source>
        <dbReference type="SAM" id="MobiDB-lite"/>
    </source>
</evidence>
<dbReference type="KEGG" id="pfh:PFHG_01391"/>
<sequence>MAYPLLEDDLRSIRVAFGTCPGNSTMQFGERFWQGFFFGVIIFFVLSKYIRSYKKRKGMRILKSSSVTKGRLYRGTVFDEDDNVDGHHKKTKAHGLFEEIEKRNGFDLNDDTTNSNNLGEGTHSAVHNLDGQKESQLYENNSDGSTENHLSGSNSDGRNSSQHSVGSHSVSSQEHKKEHSTHDLPAGRNYSLGNLSTGTTSQGSTSSRHYSLGGQPSSSGRSFSGSKYNTSNLASSSTTESSVSGLNTNEAHV</sequence>
<dbReference type="EMBL" id="CH671941">
    <property type="protein sequence ID" value="KOB59633.1"/>
    <property type="molecule type" value="Genomic_DNA"/>
</dbReference>
<keyword evidence="2" id="KW-0472">Membrane</keyword>
<gene>
    <name evidence="3" type="ORF">PFHG_01391</name>
</gene>
<name>A0A0L7K8A9_PLAFX</name>
<feature type="region of interest" description="Disordered" evidence="1">
    <location>
        <begin position="106"/>
        <end position="253"/>
    </location>
</feature>
<feature type="compositionally biased region" description="Low complexity" evidence="1">
    <location>
        <begin position="160"/>
        <end position="172"/>
    </location>
</feature>
<accession>A0A0L7K8A9</accession>
<proteinExistence type="predicted"/>
<feature type="compositionally biased region" description="Basic and acidic residues" evidence="1">
    <location>
        <begin position="173"/>
        <end position="182"/>
    </location>
</feature>
<evidence type="ECO:0000256" key="2">
    <source>
        <dbReference type="SAM" id="Phobius"/>
    </source>
</evidence>
<dbReference type="Proteomes" id="UP000054289">
    <property type="component" value="Unassembled WGS sequence"/>
</dbReference>
<evidence type="ECO:0000313" key="4">
    <source>
        <dbReference type="Proteomes" id="UP000054289"/>
    </source>
</evidence>
<keyword evidence="2" id="KW-1133">Transmembrane helix</keyword>
<feature type="compositionally biased region" description="Polar residues" evidence="1">
    <location>
        <begin position="134"/>
        <end position="159"/>
    </location>
</feature>
<evidence type="ECO:0000313" key="3">
    <source>
        <dbReference type="EMBL" id="KOB59633.1"/>
    </source>
</evidence>
<feature type="compositionally biased region" description="Low complexity" evidence="1">
    <location>
        <begin position="191"/>
        <end position="244"/>
    </location>
</feature>